<keyword evidence="2 4" id="KW-0863">Zinc-finger</keyword>
<feature type="region of interest" description="Disordered" evidence="5">
    <location>
        <begin position="386"/>
        <end position="407"/>
    </location>
</feature>
<dbReference type="SMART" id="SM00184">
    <property type="entry name" value="RING"/>
    <property type="match status" value="2"/>
</dbReference>
<dbReference type="Pfam" id="PF00628">
    <property type="entry name" value="PHD"/>
    <property type="match status" value="1"/>
</dbReference>
<sequence>MPVPTSAGTVGRQAGWDGPTGHELSFELSVVTLTTTHHQTPLLASIPIPIPVHPPGLVSCSLFFLFSSLLHLLPALSFDFTCFHQTRARIVTIGTMSEPDQCIICLDHLPTPANINNGTSSDDSVPLALKTQLREPDDSYLNIVAALDGCEHIIHDTCIRSWAQKTNTCPICRTPFHSVRVYNGLDVKDKKQVAEFDVQQWLGDNAEEEDEVSNPCPVCNSAEREDILLLCDSCDAAYHTHCLGLDHIPDGDWYCMECAHAFELTEESQNGSQPVDSEAPQPHPRQVRRPAARQHRGLHVRTRARWRRARRQARNAEWQGPWGQFSGRFYEMSDLDLDNLDGEDEDLENFRRFQQLDLHELQRWQQRMSIANRLGAHDAFVSTIPPQISERLQPVATPPPPPPIQETRDERRAWGALDMAREAEGAPTPGNARKRKATSSIASPAEPIPEPERKLKRPRTRRLPTHVEPSTSAPSPAAAGPSNQQQTRPGIDTAPVHGSPTRAGQLQQTPIEPALVSALLKELEPSAQSEDENGVALPMRQMPDASSPAISPSTSNHSSPRAMSLTPPPLPRLNGRPTSPTLSLSTHIEPVYAPANYSPNRYSSDHSDSESRLARAEAIRTVEIRQPRPRRPQTTIGRTPDSSPTRLTMTQEDKRSINDIVKSALRPHWRAQKLTTEQYATINRDISRRLYEEVKGASVLDQATRRRWEQKADKAVAQAISDLTAA</sequence>
<dbReference type="SUPFAM" id="SSF57850">
    <property type="entry name" value="RING/U-box"/>
    <property type="match status" value="1"/>
</dbReference>
<dbReference type="InterPro" id="IPR001841">
    <property type="entry name" value="Znf_RING"/>
</dbReference>
<dbReference type="PROSITE" id="PS50089">
    <property type="entry name" value="ZF_RING_2"/>
    <property type="match status" value="1"/>
</dbReference>
<dbReference type="EMBL" id="CP023327">
    <property type="protein sequence ID" value="ATY67046.1"/>
    <property type="molecule type" value="Genomic_DNA"/>
</dbReference>
<evidence type="ECO:0000256" key="1">
    <source>
        <dbReference type="ARBA" id="ARBA00022723"/>
    </source>
</evidence>
<dbReference type="Gene3D" id="3.30.40.10">
    <property type="entry name" value="Zinc/RING finger domain, C3HC4 (zinc finger)"/>
    <property type="match status" value="2"/>
</dbReference>
<keyword evidence="1" id="KW-0479">Metal-binding</keyword>
<feature type="region of interest" description="Disordered" evidence="5">
    <location>
        <begin position="421"/>
        <end position="508"/>
    </location>
</feature>
<evidence type="ECO:0000259" key="6">
    <source>
        <dbReference type="PROSITE" id="PS50016"/>
    </source>
</evidence>
<dbReference type="PROSITE" id="PS50016">
    <property type="entry name" value="ZF_PHD_2"/>
    <property type="match status" value="1"/>
</dbReference>
<dbReference type="InterPro" id="IPR001965">
    <property type="entry name" value="Znf_PHD"/>
</dbReference>
<dbReference type="SUPFAM" id="SSF57903">
    <property type="entry name" value="FYVE/PHD zinc finger"/>
    <property type="match status" value="1"/>
</dbReference>
<feature type="compositionally biased region" description="Basic and acidic residues" evidence="5">
    <location>
        <begin position="603"/>
        <end position="613"/>
    </location>
</feature>
<dbReference type="InterPro" id="IPR019787">
    <property type="entry name" value="Znf_PHD-finger"/>
</dbReference>
<organism evidence="8 9">
    <name type="scientific">Cordyceps militaris</name>
    <name type="common">Caterpillar fungus</name>
    <name type="synonym">Clavaria militaris</name>
    <dbReference type="NCBI Taxonomy" id="73501"/>
    <lineage>
        <taxon>Eukaryota</taxon>
        <taxon>Fungi</taxon>
        <taxon>Dikarya</taxon>
        <taxon>Ascomycota</taxon>
        <taxon>Pezizomycotina</taxon>
        <taxon>Sordariomycetes</taxon>
        <taxon>Hypocreomycetidae</taxon>
        <taxon>Hypocreales</taxon>
        <taxon>Cordycipitaceae</taxon>
        <taxon>Cordyceps</taxon>
    </lineage>
</organism>
<reference evidence="8 9" key="1">
    <citation type="journal article" date="2017" name="BMC Genomics">
        <title>Chromosome level assembly and secondary metabolite potential of the parasitic fungus Cordyceps militaris.</title>
        <authorList>
            <person name="Kramer G.J."/>
            <person name="Nodwell J.R."/>
        </authorList>
    </citation>
    <scope>NUCLEOTIDE SEQUENCE [LARGE SCALE GENOMIC DNA]</scope>
    <source>
        <strain evidence="8 9">ATCC 34164</strain>
    </source>
</reference>
<accession>A0A2H4SVB8</accession>
<evidence type="ECO:0000256" key="4">
    <source>
        <dbReference type="PROSITE-ProRule" id="PRU00175"/>
    </source>
</evidence>
<dbReference type="PROSITE" id="PS01359">
    <property type="entry name" value="ZF_PHD_1"/>
    <property type="match status" value="1"/>
</dbReference>
<evidence type="ECO:0000256" key="5">
    <source>
        <dbReference type="SAM" id="MobiDB-lite"/>
    </source>
</evidence>
<dbReference type="InterPro" id="IPR011011">
    <property type="entry name" value="Znf_FYVE_PHD"/>
</dbReference>
<dbReference type="CDD" id="cd15545">
    <property type="entry name" value="PHD_BAZ2A_like"/>
    <property type="match status" value="1"/>
</dbReference>
<protein>
    <submittedName>
        <fullName evidence="8">Ribosomal L37ae</fullName>
    </submittedName>
</protein>
<dbReference type="PANTHER" id="PTHR12618">
    <property type="entry name" value="PHD AND RING FINGER DOMAIN-CONTAINING PROTEIN 1"/>
    <property type="match status" value="1"/>
</dbReference>
<dbReference type="PANTHER" id="PTHR12618:SF20">
    <property type="entry name" value="PHD AND RING FINGER DOMAIN-CONTAINING PROTEIN 1"/>
    <property type="match status" value="1"/>
</dbReference>
<evidence type="ECO:0000313" key="8">
    <source>
        <dbReference type="EMBL" id="ATY67046.1"/>
    </source>
</evidence>
<dbReference type="InterPro" id="IPR013083">
    <property type="entry name" value="Znf_RING/FYVE/PHD"/>
</dbReference>
<dbReference type="GO" id="GO:0008270">
    <property type="term" value="F:zinc ion binding"/>
    <property type="evidence" value="ECO:0007669"/>
    <property type="project" value="UniProtKB-KW"/>
</dbReference>
<feature type="domain" description="PHD-type" evidence="6">
    <location>
        <begin position="213"/>
        <end position="261"/>
    </location>
</feature>
<evidence type="ECO:0000313" key="9">
    <source>
        <dbReference type="Proteomes" id="UP000323067"/>
    </source>
</evidence>
<evidence type="ECO:0000256" key="2">
    <source>
        <dbReference type="ARBA" id="ARBA00022771"/>
    </source>
</evidence>
<feature type="compositionally biased region" description="Basic residues" evidence="5">
    <location>
        <begin position="454"/>
        <end position="464"/>
    </location>
</feature>
<dbReference type="InterPro" id="IPR047157">
    <property type="entry name" value="PHRF1/Atg35"/>
</dbReference>
<name>A0A2H4SVB8_CORMI</name>
<feature type="compositionally biased region" description="Low complexity" evidence="5">
    <location>
        <begin position="469"/>
        <end position="482"/>
    </location>
</feature>
<dbReference type="SMART" id="SM00249">
    <property type="entry name" value="PHD"/>
    <property type="match status" value="1"/>
</dbReference>
<proteinExistence type="predicted"/>
<dbReference type="Pfam" id="PF13639">
    <property type="entry name" value="zf-RING_2"/>
    <property type="match status" value="1"/>
</dbReference>
<feature type="region of interest" description="Disordered" evidence="5">
    <location>
        <begin position="594"/>
        <end position="613"/>
    </location>
</feature>
<gene>
    <name evidence="8" type="ORF">A9K55_000512</name>
</gene>
<dbReference type="VEuPathDB" id="FungiDB:A9K55_000512"/>
<evidence type="ECO:0000256" key="3">
    <source>
        <dbReference type="ARBA" id="ARBA00022833"/>
    </source>
</evidence>
<dbReference type="VEuPathDB" id="FungiDB:CCM_01889"/>
<feature type="domain" description="RING-type" evidence="7">
    <location>
        <begin position="102"/>
        <end position="173"/>
    </location>
</feature>
<dbReference type="AlphaFoldDB" id="A0A2H4SVB8"/>
<feature type="compositionally biased region" description="Polar residues" evidence="5">
    <location>
        <begin position="548"/>
        <end position="561"/>
    </location>
</feature>
<feature type="compositionally biased region" description="Basic residues" evidence="5">
    <location>
        <begin position="285"/>
        <end position="296"/>
    </location>
</feature>
<dbReference type="InterPro" id="IPR019786">
    <property type="entry name" value="Zinc_finger_PHD-type_CS"/>
</dbReference>
<evidence type="ECO:0000259" key="7">
    <source>
        <dbReference type="PROSITE" id="PS50089"/>
    </source>
</evidence>
<keyword evidence="3" id="KW-0862">Zinc</keyword>
<dbReference type="OrthoDB" id="8062037at2759"/>
<feature type="region of interest" description="Disordered" evidence="5">
    <location>
        <begin position="525"/>
        <end position="584"/>
    </location>
</feature>
<feature type="region of interest" description="Disordered" evidence="5">
    <location>
        <begin position="267"/>
        <end position="296"/>
    </location>
</feature>
<dbReference type="Proteomes" id="UP000323067">
    <property type="component" value="Chromosome ii"/>
</dbReference>